<feature type="transmembrane region" description="Helical" evidence="8">
    <location>
        <begin position="307"/>
        <end position="327"/>
    </location>
</feature>
<dbReference type="PANTHER" id="PTHR33908:SF11">
    <property type="entry name" value="MEMBRANE PROTEIN"/>
    <property type="match status" value="1"/>
</dbReference>
<protein>
    <recommendedName>
        <fullName evidence="9">Glycosyltransferase RgtA/B/C/D-like domain-containing protein</fullName>
    </recommendedName>
</protein>
<sequence>MNPSFGPGRPAGFLPDADAYRKMSVGVRKLGAVTETLTPRGEIGRRPMAWVPVGLIAVAATLLLLATAGRYGYHRDELYFRMLGDHPAWGYVDQPPFTPLLDRLAIELLGDSVWAIRVPGALMIGLAAVLAAALAREVGGGAGAQSLAASVVFGTFPLSAAHVGSTAAPDLLVWLGVLLFAVRALLHDRPRAWLGAGLVAGLGLYNKHLVVLLLLCLAGGLLLVGPRRVLRSPWLWAGVAVALLVGLPNLIYQVVNDFPQAEMARALAEDKGDESRVLLLPFQFALLSLPPVWIAGIVALLRDPAWRPIRALPVAYLLMLVLLLLIAGQPYYPLGLLAALYAIGAVPTVRWLAGRRARLGWLVAGVVIFSVVGIGMSLPVIPEDRLAGSIAAEANQTVSDQVGWPDYVAQVAAVFRALPAGEQARAVLFTSNYGEAGALDRFGRPLGLPEVYSGHNELHHYGPPPDDKTVVLAVLQAGPARVAEMFGTCTEHGALRNAAGVENEETEDAHIYVCHPTEPWHTLWPSLQHYS</sequence>
<evidence type="ECO:0000256" key="7">
    <source>
        <dbReference type="ARBA" id="ARBA00023136"/>
    </source>
</evidence>
<feature type="transmembrane region" description="Helical" evidence="8">
    <location>
        <begin position="359"/>
        <end position="381"/>
    </location>
</feature>
<organism evidence="10 11">
    <name type="scientific">Actinoplanes ianthinogenes</name>
    <dbReference type="NCBI Taxonomy" id="122358"/>
    <lineage>
        <taxon>Bacteria</taxon>
        <taxon>Bacillati</taxon>
        <taxon>Actinomycetota</taxon>
        <taxon>Actinomycetes</taxon>
        <taxon>Micromonosporales</taxon>
        <taxon>Micromonosporaceae</taxon>
        <taxon>Actinoplanes</taxon>
    </lineage>
</organism>
<evidence type="ECO:0000256" key="6">
    <source>
        <dbReference type="ARBA" id="ARBA00022989"/>
    </source>
</evidence>
<name>A0ABN6C9K3_9ACTN</name>
<keyword evidence="7 8" id="KW-0472">Membrane</keyword>
<evidence type="ECO:0000313" key="11">
    <source>
        <dbReference type="Proteomes" id="UP000676967"/>
    </source>
</evidence>
<keyword evidence="11" id="KW-1185">Reference proteome</keyword>
<gene>
    <name evidence="10" type="ORF">Aiant_27630</name>
</gene>
<dbReference type="Proteomes" id="UP000676967">
    <property type="component" value="Chromosome"/>
</dbReference>
<reference evidence="10 11" key="1">
    <citation type="submission" date="2020-08" db="EMBL/GenBank/DDBJ databases">
        <title>Whole genome shotgun sequence of Actinoplanes ianthinogenes NBRC 13996.</title>
        <authorList>
            <person name="Komaki H."/>
            <person name="Tamura T."/>
        </authorList>
    </citation>
    <scope>NUCLEOTIDE SEQUENCE [LARGE SCALE GENOMIC DNA]</scope>
    <source>
        <strain evidence="10 11">NBRC 13996</strain>
    </source>
</reference>
<feature type="transmembrane region" description="Helical" evidence="8">
    <location>
        <begin position="49"/>
        <end position="73"/>
    </location>
</feature>
<dbReference type="InterPro" id="IPR038731">
    <property type="entry name" value="RgtA/B/C-like"/>
</dbReference>
<feature type="transmembrane region" description="Helical" evidence="8">
    <location>
        <begin position="334"/>
        <end position="353"/>
    </location>
</feature>
<keyword evidence="5 8" id="KW-0812">Transmembrane</keyword>
<keyword evidence="6 8" id="KW-1133">Transmembrane helix</keyword>
<feature type="transmembrane region" description="Helical" evidence="8">
    <location>
        <begin position="234"/>
        <end position="255"/>
    </location>
</feature>
<evidence type="ECO:0000256" key="5">
    <source>
        <dbReference type="ARBA" id="ARBA00022692"/>
    </source>
</evidence>
<feature type="transmembrane region" description="Helical" evidence="8">
    <location>
        <begin position="276"/>
        <end position="301"/>
    </location>
</feature>
<feature type="transmembrane region" description="Helical" evidence="8">
    <location>
        <begin position="198"/>
        <end position="222"/>
    </location>
</feature>
<evidence type="ECO:0000256" key="4">
    <source>
        <dbReference type="ARBA" id="ARBA00022679"/>
    </source>
</evidence>
<proteinExistence type="predicted"/>
<evidence type="ECO:0000256" key="8">
    <source>
        <dbReference type="SAM" id="Phobius"/>
    </source>
</evidence>
<dbReference type="Pfam" id="PF13231">
    <property type="entry name" value="PMT_2"/>
    <property type="match status" value="1"/>
</dbReference>
<evidence type="ECO:0000313" key="10">
    <source>
        <dbReference type="EMBL" id="BCJ42106.1"/>
    </source>
</evidence>
<keyword evidence="3" id="KW-0328">Glycosyltransferase</keyword>
<dbReference type="EMBL" id="AP023356">
    <property type="protein sequence ID" value="BCJ42106.1"/>
    <property type="molecule type" value="Genomic_DNA"/>
</dbReference>
<dbReference type="PANTHER" id="PTHR33908">
    <property type="entry name" value="MANNOSYLTRANSFERASE YKCB-RELATED"/>
    <property type="match status" value="1"/>
</dbReference>
<keyword evidence="4" id="KW-0808">Transferase</keyword>
<keyword evidence="2" id="KW-1003">Cell membrane</keyword>
<feature type="transmembrane region" description="Helical" evidence="8">
    <location>
        <begin position="147"/>
        <end position="165"/>
    </location>
</feature>
<evidence type="ECO:0000256" key="3">
    <source>
        <dbReference type="ARBA" id="ARBA00022676"/>
    </source>
</evidence>
<feature type="transmembrane region" description="Helical" evidence="8">
    <location>
        <begin position="114"/>
        <end position="135"/>
    </location>
</feature>
<evidence type="ECO:0000256" key="1">
    <source>
        <dbReference type="ARBA" id="ARBA00004651"/>
    </source>
</evidence>
<evidence type="ECO:0000259" key="9">
    <source>
        <dbReference type="Pfam" id="PF13231"/>
    </source>
</evidence>
<feature type="domain" description="Glycosyltransferase RgtA/B/C/D-like" evidence="9">
    <location>
        <begin position="93"/>
        <end position="252"/>
    </location>
</feature>
<evidence type="ECO:0000256" key="2">
    <source>
        <dbReference type="ARBA" id="ARBA00022475"/>
    </source>
</evidence>
<accession>A0ABN6C9K3</accession>
<comment type="subcellular location">
    <subcellularLocation>
        <location evidence="1">Cell membrane</location>
        <topology evidence="1">Multi-pass membrane protein</topology>
    </subcellularLocation>
</comment>
<dbReference type="InterPro" id="IPR050297">
    <property type="entry name" value="LipidA_mod_glycosyltrf_83"/>
</dbReference>